<dbReference type="EMBL" id="JAOPGA020000220">
    <property type="protein sequence ID" value="KAL0477700.1"/>
    <property type="molecule type" value="Genomic_DNA"/>
</dbReference>
<comment type="caution">
    <text evidence="2">The sequence shown here is derived from an EMBL/GenBank/DDBJ whole genome shotgun (WGS) entry which is preliminary data.</text>
</comment>
<keyword evidence="1" id="KW-1133">Transmembrane helix</keyword>
<accession>A0AAW2YL06</accession>
<protein>
    <submittedName>
        <fullName evidence="2">tRNA uridine 5-carboxymethylaminomethyl modification enzyme</fullName>
    </submittedName>
</protein>
<sequence>MKFCFRRATCPITKISNTRFYTTPRPSILSKVRTHNEETEKKEVEAINKWKMEDKEVKRVRRTLSSYMSGASFSLGILLVGVALGFDYMHETFFMESYDAVILKSEKEKEDEFLTSYKFNINGEGFDGIQKTVAEYPAGQSVVVLANSSNPIKYNTLEKSSIKSGVTGTTLFFFGLYLLKKVFG</sequence>
<name>A0AAW2YL06_9EUKA</name>
<keyword evidence="1" id="KW-0812">Transmembrane</keyword>
<evidence type="ECO:0000256" key="1">
    <source>
        <dbReference type="SAM" id="Phobius"/>
    </source>
</evidence>
<reference evidence="2 3" key="1">
    <citation type="submission" date="2024-03" db="EMBL/GenBank/DDBJ databases">
        <title>The Acrasis kona genome and developmental transcriptomes reveal deep origins of eukaryotic multicellular pathways.</title>
        <authorList>
            <person name="Sheikh S."/>
            <person name="Fu C.-J."/>
            <person name="Brown M.W."/>
            <person name="Baldauf S.L."/>
        </authorList>
    </citation>
    <scope>NUCLEOTIDE SEQUENCE [LARGE SCALE GENOMIC DNA]</scope>
    <source>
        <strain evidence="2 3">ATCC MYA-3509</strain>
    </source>
</reference>
<keyword evidence="1" id="KW-0472">Membrane</keyword>
<dbReference type="Proteomes" id="UP001431209">
    <property type="component" value="Unassembled WGS sequence"/>
</dbReference>
<organism evidence="2 3">
    <name type="scientific">Acrasis kona</name>
    <dbReference type="NCBI Taxonomy" id="1008807"/>
    <lineage>
        <taxon>Eukaryota</taxon>
        <taxon>Discoba</taxon>
        <taxon>Heterolobosea</taxon>
        <taxon>Tetramitia</taxon>
        <taxon>Eutetramitia</taxon>
        <taxon>Acrasidae</taxon>
        <taxon>Acrasis</taxon>
    </lineage>
</organism>
<gene>
    <name evidence="2" type="ORF">AKO1_013496</name>
</gene>
<dbReference type="AlphaFoldDB" id="A0AAW2YL06"/>
<keyword evidence="3" id="KW-1185">Reference proteome</keyword>
<evidence type="ECO:0000313" key="3">
    <source>
        <dbReference type="Proteomes" id="UP001431209"/>
    </source>
</evidence>
<proteinExistence type="predicted"/>
<feature type="transmembrane region" description="Helical" evidence="1">
    <location>
        <begin position="64"/>
        <end position="86"/>
    </location>
</feature>
<evidence type="ECO:0000313" key="2">
    <source>
        <dbReference type="EMBL" id="KAL0477700.1"/>
    </source>
</evidence>